<reference evidence="2 3" key="1">
    <citation type="submission" date="2018-11" db="EMBL/GenBank/DDBJ databases">
        <title>Trebonia kvetii gen.nov., sp.nov., a novel acidophilic actinobacterium, and proposal of the new actinobacterial family Treboniaceae fam. nov.</title>
        <authorList>
            <person name="Rapoport D."/>
            <person name="Sagova-Mareckova M."/>
            <person name="Sedlacek I."/>
            <person name="Provaznik J."/>
            <person name="Kralova S."/>
            <person name="Pavlinic D."/>
            <person name="Benes V."/>
            <person name="Kopecky J."/>
        </authorList>
    </citation>
    <scope>NUCLEOTIDE SEQUENCE [LARGE SCALE GENOMIC DNA]</scope>
    <source>
        <strain evidence="2 3">15Tr583</strain>
    </source>
</reference>
<dbReference type="AlphaFoldDB" id="A0A6P2C929"/>
<comment type="caution">
    <text evidence="2">The sequence shown here is derived from an EMBL/GenBank/DDBJ whole genome shotgun (WGS) entry which is preliminary data.</text>
</comment>
<dbReference type="InterPro" id="IPR029063">
    <property type="entry name" value="SAM-dependent_MTases_sf"/>
</dbReference>
<keyword evidence="2" id="KW-0808">Transferase</keyword>
<evidence type="ECO:0000313" key="2">
    <source>
        <dbReference type="EMBL" id="TVZ07025.1"/>
    </source>
</evidence>
<protein>
    <submittedName>
        <fullName evidence="2">SAM-dependent methyltransferase</fullName>
    </submittedName>
</protein>
<dbReference type="GO" id="GO:0032259">
    <property type="term" value="P:methylation"/>
    <property type="evidence" value="ECO:0007669"/>
    <property type="project" value="UniProtKB-KW"/>
</dbReference>
<dbReference type="OrthoDB" id="4134439at2"/>
<organism evidence="2 3">
    <name type="scientific">Trebonia kvetii</name>
    <dbReference type="NCBI Taxonomy" id="2480626"/>
    <lineage>
        <taxon>Bacteria</taxon>
        <taxon>Bacillati</taxon>
        <taxon>Actinomycetota</taxon>
        <taxon>Actinomycetes</taxon>
        <taxon>Streptosporangiales</taxon>
        <taxon>Treboniaceae</taxon>
        <taxon>Trebonia</taxon>
    </lineage>
</organism>
<dbReference type="Gene3D" id="3.40.50.150">
    <property type="entry name" value="Vaccinia Virus protein VP39"/>
    <property type="match status" value="1"/>
</dbReference>
<keyword evidence="2" id="KW-0489">Methyltransferase</keyword>
<keyword evidence="3" id="KW-1185">Reference proteome</keyword>
<name>A0A6P2C929_9ACTN</name>
<dbReference type="PIRSF" id="PIRSF017393">
    <property type="entry name" value="MTase_SAV2177"/>
    <property type="match status" value="1"/>
</dbReference>
<proteinExistence type="predicted"/>
<dbReference type="SUPFAM" id="SSF53335">
    <property type="entry name" value="S-adenosyl-L-methionine-dependent methyltransferases"/>
    <property type="match status" value="1"/>
</dbReference>
<dbReference type="InterPro" id="IPR006764">
    <property type="entry name" value="SAM_dep_MeTrfase_SAV2177_type"/>
</dbReference>
<evidence type="ECO:0000313" key="3">
    <source>
        <dbReference type="Proteomes" id="UP000460272"/>
    </source>
</evidence>
<dbReference type="GO" id="GO:0008168">
    <property type="term" value="F:methyltransferase activity"/>
    <property type="evidence" value="ECO:0007669"/>
    <property type="project" value="UniProtKB-KW"/>
</dbReference>
<feature type="region of interest" description="Disordered" evidence="1">
    <location>
        <begin position="1"/>
        <end position="26"/>
    </location>
</feature>
<dbReference type="RefSeq" id="WP_145851780.1">
    <property type="nucleotide sequence ID" value="NZ_RPFW01000001.1"/>
</dbReference>
<dbReference type="EMBL" id="RPFW01000001">
    <property type="protein sequence ID" value="TVZ07025.1"/>
    <property type="molecule type" value="Genomic_DNA"/>
</dbReference>
<evidence type="ECO:0000256" key="1">
    <source>
        <dbReference type="SAM" id="MobiDB-lite"/>
    </source>
</evidence>
<dbReference type="Proteomes" id="UP000460272">
    <property type="component" value="Unassembled WGS sequence"/>
</dbReference>
<sequence length="280" mass="29652">MNQAGGLGTAIEEADPPAPGAAGNPTIPNPARVYDALLGGKDNYAADRAVADKLAAAKPSLRANVRANRAYLGRAVRHLAADAGIRQFLDLGTGLPSFDNTHEVAQRVAPESRIVYVDNDPIVLAHARALLVGSRQGATAFLHADIRDPDTILEQAALTIDFSKPVAVILLGVLYMIPDADLPYANVAAYVDAIVPGSYLAISHPASDIDAEAAAAAARQYDQSLPTTQTNRSRAQVTRFFDGLELLPPGVVQLNRWRPDPGDVDPGIEISSWAGLGRKR</sequence>
<gene>
    <name evidence="2" type="ORF">EAS64_06795</name>
</gene>
<dbReference type="Pfam" id="PF04672">
    <property type="entry name" value="Methyltransf_19"/>
    <property type="match status" value="1"/>
</dbReference>
<accession>A0A6P2C929</accession>